<dbReference type="InterPro" id="IPR002641">
    <property type="entry name" value="PNPLA_dom"/>
</dbReference>
<organism evidence="5 6">
    <name type="scientific">Clathrospora elynae</name>
    <dbReference type="NCBI Taxonomy" id="706981"/>
    <lineage>
        <taxon>Eukaryota</taxon>
        <taxon>Fungi</taxon>
        <taxon>Dikarya</taxon>
        <taxon>Ascomycota</taxon>
        <taxon>Pezizomycotina</taxon>
        <taxon>Dothideomycetes</taxon>
        <taxon>Pleosporomycetidae</taxon>
        <taxon>Pleosporales</taxon>
        <taxon>Diademaceae</taxon>
        <taxon>Clathrospora</taxon>
    </lineage>
</organism>
<feature type="compositionally biased region" description="Pro residues" evidence="3">
    <location>
        <begin position="444"/>
        <end position="453"/>
    </location>
</feature>
<dbReference type="OrthoDB" id="630895at2759"/>
<feature type="compositionally biased region" description="Pro residues" evidence="3">
    <location>
        <begin position="583"/>
        <end position="601"/>
    </location>
</feature>
<dbReference type="SUPFAM" id="SSF52151">
    <property type="entry name" value="FabD/lysophospholipase-like"/>
    <property type="match status" value="1"/>
</dbReference>
<evidence type="ECO:0000313" key="6">
    <source>
        <dbReference type="Proteomes" id="UP000800038"/>
    </source>
</evidence>
<feature type="region of interest" description="Disordered" evidence="3">
    <location>
        <begin position="431"/>
        <end position="453"/>
    </location>
</feature>
<protein>
    <submittedName>
        <fullName evidence="5">FabD/lysophospholipase-like protein</fullName>
    </submittedName>
</protein>
<dbReference type="AlphaFoldDB" id="A0A6A5SZH9"/>
<feature type="region of interest" description="Disordered" evidence="3">
    <location>
        <begin position="501"/>
        <end position="612"/>
    </location>
</feature>
<dbReference type="EMBL" id="ML976008">
    <property type="protein sequence ID" value="KAF1945693.1"/>
    <property type="molecule type" value="Genomic_DNA"/>
</dbReference>
<feature type="compositionally biased region" description="Basic and acidic residues" evidence="3">
    <location>
        <begin position="137"/>
        <end position="146"/>
    </location>
</feature>
<accession>A0A6A5SZH9</accession>
<sequence>MALSGVRRKDTTKGPPLRILSLDGGGVRGYSVLIILQELMHRTFVETEGRAPKRDEVPKPCDHFDLIVGTGTGGLIAIMLGRLRMDVETCKDVYVRMTRRVFETDKTFAGIPYRSTLFKASKLEEAIMQCVREHTIYDDEGNDNHDGQLSPDLHTPMTPGSAMSGRMQRSASNASRYSQIGMTPVNMRIAAMKWGNPHALLYDNREERTKTAVTAVYKGTRKSGTGQILLRSYDSRKEPAVEPNATIWQAGRATSATALAFKPIQIGQSVFLDEGTGKYNPAPMALDEAVCNEWPGRDVGVFLSIGTGKRPDNTNGQQHLWWEGFVSGGMGEFADARRKLIQKIEDCEKTHKEMKDHLAKRHVNPENYYRLNVNVGVGEFGMNEWNALAEISTNTRMYLAEKGVQGMTLDSAAKIARIHFAKVRWERAQKGESPFSAGAQAPNKPIPSVPDPSPMAVELPAEEIAPEYWSHMHPALRPQPADLRRPSENDKYLVVSSDEYPQALSNDMPPRHSGEFVSPGRRSDEQFSAGRPVSMMSSAPSWEDRLHSAPPRPPKTPLQDGSRPPGSSGSLRTSPPAGSAFSRPPPGAPLPYPDTDGPPPIVNKATKPDYSR</sequence>
<reference evidence="5" key="1">
    <citation type="journal article" date="2020" name="Stud. Mycol.">
        <title>101 Dothideomycetes genomes: a test case for predicting lifestyles and emergence of pathogens.</title>
        <authorList>
            <person name="Haridas S."/>
            <person name="Albert R."/>
            <person name="Binder M."/>
            <person name="Bloem J."/>
            <person name="Labutti K."/>
            <person name="Salamov A."/>
            <person name="Andreopoulos B."/>
            <person name="Baker S."/>
            <person name="Barry K."/>
            <person name="Bills G."/>
            <person name="Bluhm B."/>
            <person name="Cannon C."/>
            <person name="Castanera R."/>
            <person name="Culley D."/>
            <person name="Daum C."/>
            <person name="Ezra D."/>
            <person name="Gonzalez J."/>
            <person name="Henrissat B."/>
            <person name="Kuo A."/>
            <person name="Liang C."/>
            <person name="Lipzen A."/>
            <person name="Lutzoni F."/>
            <person name="Magnuson J."/>
            <person name="Mondo S."/>
            <person name="Nolan M."/>
            <person name="Ohm R."/>
            <person name="Pangilinan J."/>
            <person name="Park H.-J."/>
            <person name="Ramirez L."/>
            <person name="Alfaro M."/>
            <person name="Sun H."/>
            <person name="Tritt A."/>
            <person name="Yoshinaga Y."/>
            <person name="Zwiers L.-H."/>
            <person name="Turgeon B."/>
            <person name="Goodwin S."/>
            <person name="Spatafora J."/>
            <person name="Crous P."/>
            <person name="Grigoriev I."/>
        </authorList>
    </citation>
    <scope>NUCLEOTIDE SEQUENCE</scope>
    <source>
        <strain evidence="5">CBS 161.51</strain>
    </source>
</reference>
<dbReference type="InterPro" id="IPR016035">
    <property type="entry name" value="Acyl_Trfase/lysoPLipase"/>
</dbReference>
<keyword evidence="6" id="KW-1185">Reference proteome</keyword>
<evidence type="ECO:0000256" key="1">
    <source>
        <dbReference type="ARBA" id="ARBA00023098"/>
    </source>
</evidence>
<dbReference type="Proteomes" id="UP000800038">
    <property type="component" value="Unassembled WGS sequence"/>
</dbReference>
<feature type="compositionally biased region" description="Low complexity" evidence="3">
    <location>
        <begin position="561"/>
        <end position="576"/>
    </location>
</feature>
<gene>
    <name evidence="5" type="ORF">EJ02DRAFT_396027</name>
</gene>
<dbReference type="GO" id="GO:0046486">
    <property type="term" value="P:glycerolipid metabolic process"/>
    <property type="evidence" value="ECO:0007669"/>
    <property type="project" value="UniProtKB-ARBA"/>
</dbReference>
<feature type="region of interest" description="Disordered" evidence="3">
    <location>
        <begin position="137"/>
        <end position="176"/>
    </location>
</feature>
<dbReference type="PANTHER" id="PTHR24185:SF4">
    <property type="entry name" value="SERINE HYDROLASE, PUTATIVE (AFU_ORTHOLOGUE AFUA_2G07870)-RELATED"/>
    <property type="match status" value="1"/>
</dbReference>
<dbReference type="GO" id="GO:0016020">
    <property type="term" value="C:membrane"/>
    <property type="evidence" value="ECO:0007669"/>
    <property type="project" value="TreeGrafter"/>
</dbReference>
<dbReference type="Gene3D" id="3.40.1090.10">
    <property type="entry name" value="Cytosolic phospholipase A2 catalytic domain"/>
    <property type="match status" value="1"/>
</dbReference>
<dbReference type="PANTHER" id="PTHR24185">
    <property type="entry name" value="CALCIUM-INDEPENDENT PHOSPHOLIPASE A2-GAMMA"/>
    <property type="match status" value="1"/>
</dbReference>
<comment type="caution">
    <text evidence="2">Lacks conserved residue(s) required for the propagation of feature annotation.</text>
</comment>
<dbReference type="CDD" id="cd07216">
    <property type="entry name" value="Pat17_PNPLA8_PNPLA9_like3"/>
    <property type="match status" value="1"/>
</dbReference>
<dbReference type="GO" id="GO:0047499">
    <property type="term" value="F:calcium-independent phospholipase A2 activity"/>
    <property type="evidence" value="ECO:0007669"/>
    <property type="project" value="TreeGrafter"/>
</dbReference>
<evidence type="ECO:0000259" key="4">
    <source>
        <dbReference type="PROSITE" id="PS51635"/>
    </source>
</evidence>
<feature type="compositionally biased region" description="Polar residues" evidence="3">
    <location>
        <begin position="167"/>
        <end position="176"/>
    </location>
</feature>
<evidence type="ECO:0000313" key="5">
    <source>
        <dbReference type="EMBL" id="KAF1945693.1"/>
    </source>
</evidence>
<feature type="short sequence motif" description="GXGXXG" evidence="2">
    <location>
        <begin position="24"/>
        <end position="29"/>
    </location>
</feature>
<evidence type="ECO:0000256" key="3">
    <source>
        <dbReference type="SAM" id="MobiDB-lite"/>
    </source>
</evidence>
<feature type="domain" description="PNPLA" evidence="4">
    <location>
        <begin position="20"/>
        <end position="288"/>
    </location>
</feature>
<dbReference type="GO" id="GO:0019369">
    <property type="term" value="P:arachidonate metabolic process"/>
    <property type="evidence" value="ECO:0007669"/>
    <property type="project" value="TreeGrafter"/>
</dbReference>
<evidence type="ECO:0000256" key="2">
    <source>
        <dbReference type="PROSITE-ProRule" id="PRU01161"/>
    </source>
</evidence>
<name>A0A6A5SZH9_9PLEO</name>
<proteinExistence type="predicted"/>
<keyword evidence="1" id="KW-0443">Lipid metabolism</keyword>
<dbReference type="PROSITE" id="PS51635">
    <property type="entry name" value="PNPLA"/>
    <property type="match status" value="1"/>
</dbReference>
<dbReference type="Pfam" id="PF01734">
    <property type="entry name" value="Patatin"/>
    <property type="match status" value="1"/>
</dbReference>